<dbReference type="AlphaFoldDB" id="M3BPK9"/>
<reference evidence="2 3" key="1">
    <citation type="journal article" date="2012" name="PLoS Pathog.">
        <title>Diverse lifestyles and strategies of plant pathogenesis encoded in the genomes of eighteen Dothideomycetes fungi.</title>
        <authorList>
            <person name="Ohm R.A."/>
            <person name="Feau N."/>
            <person name="Henrissat B."/>
            <person name="Schoch C.L."/>
            <person name="Horwitz B.A."/>
            <person name="Barry K.W."/>
            <person name="Condon B.J."/>
            <person name="Copeland A.C."/>
            <person name="Dhillon B."/>
            <person name="Glaser F."/>
            <person name="Hesse C.N."/>
            <person name="Kosti I."/>
            <person name="LaButti K."/>
            <person name="Lindquist E.A."/>
            <person name="Lucas S."/>
            <person name="Salamov A.A."/>
            <person name="Bradshaw R.E."/>
            <person name="Ciuffetti L."/>
            <person name="Hamelin R.C."/>
            <person name="Kema G.H.J."/>
            <person name="Lawrence C."/>
            <person name="Scott J.A."/>
            <person name="Spatafora J.W."/>
            <person name="Turgeon B.G."/>
            <person name="de Wit P.J.G.M."/>
            <person name="Zhong S."/>
            <person name="Goodwin S.B."/>
            <person name="Grigoriev I.V."/>
        </authorList>
    </citation>
    <scope>NUCLEOTIDE SEQUENCE [LARGE SCALE GENOMIC DNA]</scope>
    <source>
        <strain evidence="2 3">SO2202</strain>
    </source>
</reference>
<dbReference type="EMBL" id="KB456272">
    <property type="protein sequence ID" value="EMF08103.1"/>
    <property type="molecule type" value="Genomic_DNA"/>
</dbReference>
<feature type="compositionally biased region" description="Pro residues" evidence="1">
    <location>
        <begin position="424"/>
        <end position="435"/>
    </location>
</feature>
<evidence type="ECO:0000256" key="1">
    <source>
        <dbReference type="SAM" id="MobiDB-lite"/>
    </source>
</evidence>
<protein>
    <submittedName>
        <fullName evidence="2">Uncharacterized protein</fullName>
    </submittedName>
</protein>
<feature type="region of interest" description="Disordered" evidence="1">
    <location>
        <begin position="448"/>
        <end position="614"/>
    </location>
</feature>
<dbReference type="RefSeq" id="XP_016756224.1">
    <property type="nucleotide sequence ID" value="XM_016902812.1"/>
</dbReference>
<name>M3BPK9_SPHMS</name>
<accession>M3BPK9</accession>
<proteinExistence type="predicted"/>
<dbReference type="PANTHER" id="PTHR45733:SF8">
    <property type="entry name" value="FORMIN-J"/>
    <property type="match status" value="1"/>
</dbReference>
<dbReference type="HOGENOM" id="CLU_424627_0_0_1"/>
<sequence>MVDNITIVSLALELAELGTLVLKAAKRHSEAFGAASQTGHHPLQPPGIIDYVQFVGTTTSRIEASTEVLKLAAIQLHIDLLGQWSSFEGMETASKALKSCKRAFNAMRAHFSLVPDQIVGCTDWMIAQRCCDAREKLASLSKEMERARISLILMLAVLKLKQDASSSANASVELQRMQVQQLATQMKEIGLVDGQDADETDSDAESVISEDELASGAQGAKNFTQHTPGTTPIAPRDGSVGAPRFRGGRCGRGYKEYQFENGKAHAAESVMSSAPSSVSSSDSQSSFLHFPPRSRHAVDPCEVDTLLLQASHSASSLATELATESHTWHTSRRYNSNAIRGSLEIVKSRVEGLLGTFEQCKGTMYCTPVTLLSTVVTDIVDCAPSNMRRPSSPIQIRDESARKKALKKSRHLGTPFDDLSNMSMPPPPPPPFHPMMMPPPPPLPMMMPPPPPPLPKATDPFGDPFAGYHWNPFKEPPPLPASPKSRPWKKTTAPNVLPPPPPLPRPDESSPPSHNLSEHFADAFKELMPPSIENETLPPVITRGNPFDVFAHGFPGELSLSSPLETKKETKKEMKKEEEKKDKKPKRANVKSVKDDEDENHGESNSAEEISRRYHCVKKEDVVAELLEEWTRGNDGDSSSSGDDV</sequence>
<organism evidence="2 3">
    <name type="scientific">Sphaerulina musiva (strain SO2202)</name>
    <name type="common">Poplar stem canker fungus</name>
    <name type="synonym">Septoria musiva</name>
    <dbReference type="NCBI Taxonomy" id="692275"/>
    <lineage>
        <taxon>Eukaryota</taxon>
        <taxon>Fungi</taxon>
        <taxon>Dikarya</taxon>
        <taxon>Ascomycota</taxon>
        <taxon>Pezizomycotina</taxon>
        <taxon>Dothideomycetes</taxon>
        <taxon>Dothideomycetidae</taxon>
        <taxon>Mycosphaerellales</taxon>
        <taxon>Mycosphaerellaceae</taxon>
        <taxon>Sphaerulina</taxon>
    </lineage>
</organism>
<gene>
    <name evidence="2" type="ORF">SEPMUDRAFT_136907</name>
</gene>
<feature type="compositionally biased region" description="Basic and acidic residues" evidence="1">
    <location>
        <begin position="516"/>
        <end position="525"/>
    </location>
</feature>
<feature type="region of interest" description="Disordered" evidence="1">
    <location>
        <begin position="213"/>
        <end position="247"/>
    </location>
</feature>
<feature type="compositionally biased region" description="Basic and acidic residues" evidence="1">
    <location>
        <begin position="565"/>
        <end position="582"/>
    </location>
</feature>
<dbReference type="Proteomes" id="UP000016931">
    <property type="component" value="Unassembled WGS sequence"/>
</dbReference>
<keyword evidence="3" id="KW-1185">Reference proteome</keyword>
<evidence type="ECO:0000313" key="3">
    <source>
        <dbReference type="Proteomes" id="UP000016931"/>
    </source>
</evidence>
<feature type="region of interest" description="Disordered" evidence="1">
    <location>
        <begin position="390"/>
        <end position="435"/>
    </location>
</feature>
<evidence type="ECO:0000313" key="2">
    <source>
        <dbReference type="EMBL" id="EMF08103.1"/>
    </source>
</evidence>
<dbReference type="PANTHER" id="PTHR45733">
    <property type="entry name" value="FORMIN-J"/>
    <property type="match status" value="1"/>
</dbReference>
<feature type="region of interest" description="Disordered" evidence="1">
    <location>
        <begin position="268"/>
        <end position="287"/>
    </location>
</feature>
<dbReference type="InterPro" id="IPR051144">
    <property type="entry name" value="Formin_homology_domain"/>
</dbReference>
<feature type="compositionally biased region" description="Low complexity" evidence="1">
    <location>
        <begin position="269"/>
        <end position="286"/>
    </location>
</feature>
<dbReference type="OrthoDB" id="3646947at2759"/>
<feature type="compositionally biased region" description="Polar residues" evidence="1">
    <location>
        <begin position="221"/>
        <end position="230"/>
    </location>
</feature>
<dbReference type="GeneID" id="27899949"/>